<dbReference type="RefSeq" id="WP_205726633.1">
    <property type="nucleotide sequence ID" value="NZ_JAFHKR010000039.1"/>
</dbReference>
<dbReference type="PROSITE" id="PS51257">
    <property type="entry name" value="PROKAR_LIPOPROTEIN"/>
    <property type="match status" value="1"/>
</dbReference>
<organism evidence="2 3">
    <name type="scientific">Fictibacillus nanhaiensis</name>
    <dbReference type="NCBI Taxonomy" id="742169"/>
    <lineage>
        <taxon>Bacteria</taxon>
        <taxon>Bacillati</taxon>
        <taxon>Bacillota</taxon>
        <taxon>Bacilli</taxon>
        <taxon>Bacillales</taxon>
        <taxon>Fictibacillaceae</taxon>
        <taxon>Fictibacillus</taxon>
    </lineage>
</organism>
<feature type="signal peptide" evidence="1">
    <location>
        <begin position="1"/>
        <end position="23"/>
    </location>
</feature>
<evidence type="ECO:0000256" key="1">
    <source>
        <dbReference type="SAM" id="SignalP"/>
    </source>
</evidence>
<gene>
    <name evidence="2" type="ORF">JYA63_16355</name>
</gene>
<reference evidence="2 3" key="1">
    <citation type="submission" date="2021-01" db="EMBL/GenBank/DDBJ databases">
        <title>Genome Sequencing of Type Strains.</title>
        <authorList>
            <person name="Lemaire J.F."/>
            <person name="Inderbitzin P."/>
            <person name="Collins S.B."/>
            <person name="Wespe N."/>
            <person name="Knight-Connoni V."/>
        </authorList>
    </citation>
    <scope>NUCLEOTIDE SEQUENCE [LARGE SCALE GENOMIC DNA]</scope>
    <source>
        <strain evidence="2 3">DSM 23009</strain>
    </source>
</reference>
<feature type="chain" id="PRO_5047132434" evidence="1">
    <location>
        <begin position="24"/>
        <end position="156"/>
    </location>
</feature>
<sequence length="156" mass="17717">MIKQCLHVIAGFLFMLLLTACIAEDYDAGPPELRLSVKEDLFALKEANVDWKTEEKEFKNKVDNFLTLASEQEEIKLSPNQSAELILLENKEDGGEYTNETMRVSLWKGNEELKLTTKSSSDYSFSFPSEPGQYILEIDFATSKGYSQYVGNIILK</sequence>
<protein>
    <submittedName>
        <fullName evidence="2">Uncharacterized protein</fullName>
    </submittedName>
</protein>
<dbReference type="Proteomes" id="UP001296923">
    <property type="component" value="Unassembled WGS sequence"/>
</dbReference>
<accession>A0ABS2ZSN4</accession>
<comment type="caution">
    <text evidence="2">The sequence shown here is derived from an EMBL/GenBank/DDBJ whole genome shotgun (WGS) entry which is preliminary data.</text>
</comment>
<keyword evidence="1" id="KW-0732">Signal</keyword>
<evidence type="ECO:0000313" key="3">
    <source>
        <dbReference type="Proteomes" id="UP001296923"/>
    </source>
</evidence>
<proteinExistence type="predicted"/>
<name>A0ABS2ZSN4_9BACL</name>
<evidence type="ECO:0000313" key="2">
    <source>
        <dbReference type="EMBL" id="MBN3555851.1"/>
    </source>
</evidence>
<dbReference type="EMBL" id="JAFHKR010000039">
    <property type="protein sequence ID" value="MBN3555851.1"/>
    <property type="molecule type" value="Genomic_DNA"/>
</dbReference>
<keyword evidence="3" id="KW-1185">Reference proteome</keyword>